<dbReference type="Pfam" id="PF05795">
    <property type="entry name" value="Plasmodium_Vir"/>
    <property type="match status" value="2"/>
</dbReference>
<keyword evidence="1" id="KW-1133">Transmembrane helix</keyword>
<dbReference type="AlphaFoldDB" id="A0A1A8W8G5"/>
<evidence type="ECO:0000313" key="2">
    <source>
        <dbReference type="EMBL" id="SBS89313.1"/>
    </source>
</evidence>
<keyword evidence="1" id="KW-0812">Transmembrane</keyword>
<accession>A0A1A8W8G5</accession>
<feature type="transmembrane region" description="Helical" evidence="1">
    <location>
        <begin position="238"/>
        <end position="258"/>
    </location>
</feature>
<dbReference type="EMBL" id="FLQU01000714">
    <property type="protein sequence ID" value="SBS89313.1"/>
    <property type="molecule type" value="Genomic_DNA"/>
</dbReference>
<proteinExistence type="predicted"/>
<protein>
    <submittedName>
        <fullName evidence="2">PIR Superfamily Protein</fullName>
    </submittedName>
</protein>
<evidence type="ECO:0000313" key="3">
    <source>
        <dbReference type="Proteomes" id="UP000078560"/>
    </source>
</evidence>
<reference evidence="3" key="1">
    <citation type="submission" date="2016-05" db="EMBL/GenBank/DDBJ databases">
        <authorList>
            <person name="Naeem Raeece"/>
        </authorList>
    </citation>
    <scope>NUCLEOTIDE SEQUENCE [LARGE SCALE GENOMIC DNA]</scope>
</reference>
<dbReference type="InterPro" id="IPR008780">
    <property type="entry name" value="Plasmodium_Vir"/>
</dbReference>
<keyword evidence="1" id="KW-0472">Membrane</keyword>
<gene>
    <name evidence="2" type="ORF">POVCU2_0053740</name>
</gene>
<name>A0A1A8W8G5_PLAOA</name>
<dbReference type="VEuPathDB" id="PlasmoDB:PocGH01_00072900"/>
<dbReference type="Proteomes" id="UP000078560">
    <property type="component" value="Unassembled WGS sequence"/>
</dbReference>
<sequence>MDSTAPDIYSFFKVFKTYKSYEGYMETDFKSDGHRNIFNYFSPDIKISSIETANDICEKFKRLYKLIISINKTSGYEKLYDIDFAFLNYWLNSKLRNATISNKLTIQDIITKMENHEEEFIYNAFNRNIYNLKLEDFNNMALLSNLYYNHSKIFQSTSGIGKNIPCLQYFHEFIDEYKKGIIMCPHDDTSFCKELKHYKEEYEKTFLGDYSVSERCIDRERLHLPTYNDVSPEDRKNIIVGSVLGSSFGTLFTLLFLYKIIPLERWIRDKIGINNEAHSNLYEEHDQSFLDTSYNGYIDSNYNTYHMSYDSVAN</sequence>
<evidence type="ECO:0000256" key="1">
    <source>
        <dbReference type="SAM" id="Phobius"/>
    </source>
</evidence>
<organism evidence="2 3">
    <name type="scientific">Plasmodium ovale curtisi</name>
    <dbReference type="NCBI Taxonomy" id="864141"/>
    <lineage>
        <taxon>Eukaryota</taxon>
        <taxon>Sar</taxon>
        <taxon>Alveolata</taxon>
        <taxon>Apicomplexa</taxon>
        <taxon>Aconoidasida</taxon>
        <taxon>Haemosporida</taxon>
        <taxon>Plasmodiidae</taxon>
        <taxon>Plasmodium</taxon>
        <taxon>Plasmodium (Plasmodium)</taxon>
    </lineage>
</organism>